<gene>
    <name evidence="5 9" type="primary">truB</name>
    <name evidence="9" type="ORF">GCM10007854_17420</name>
</gene>
<dbReference type="InterPro" id="IPR020103">
    <property type="entry name" value="PsdUridine_synth_cat_dom_sf"/>
</dbReference>
<comment type="catalytic activity">
    <reaction evidence="1 5">
        <text>uridine(55) in tRNA = pseudouridine(55) in tRNA</text>
        <dbReference type="Rhea" id="RHEA:42532"/>
        <dbReference type="Rhea" id="RHEA-COMP:10101"/>
        <dbReference type="Rhea" id="RHEA-COMP:10102"/>
        <dbReference type="ChEBI" id="CHEBI:65314"/>
        <dbReference type="ChEBI" id="CHEBI:65315"/>
        <dbReference type="EC" id="5.4.99.25"/>
    </reaction>
</comment>
<feature type="active site" description="Nucleophile" evidence="5">
    <location>
        <position position="64"/>
    </location>
</feature>
<protein>
    <recommendedName>
        <fullName evidence="5">tRNA pseudouridine synthase B</fullName>
        <ecNumber evidence="5">5.4.99.25</ecNumber>
    </recommendedName>
    <alternativeName>
        <fullName evidence="5">tRNA pseudouridine(55) synthase</fullName>
        <shortName evidence="5">Psi55 synthase</shortName>
    </alternativeName>
    <alternativeName>
        <fullName evidence="5">tRNA pseudouridylate synthase</fullName>
    </alternativeName>
    <alternativeName>
        <fullName evidence="5">tRNA-uridine isomerase</fullName>
    </alternativeName>
</protein>
<accession>A0ABQ5V126</accession>
<dbReference type="EMBL" id="BSNJ01000003">
    <property type="protein sequence ID" value="GLQ20787.1"/>
    <property type="molecule type" value="Genomic_DNA"/>
</dbReference>
<dbReference type="InterPro" id="IPR014780">
    <property type="entry name" value="tRNA_psdUridine_synth_TruB"/>
</dbReference>
<reference evidence="9" key="2">
    <citation type="submission" date="2023-01" db="EMBL/GenBank/DDBJ databases">
        <title>Draft genome sequence of Algimonas porphyrae strain NBRC 108216.</title>
        <authorList>
            <person name="Sun Q."/>
            <person name="Mori K."/>
        </authorList>
    </citation>
    <scope>NUCLEOTIDE SEQUENCE</scope>
    <source>
        <strain evidence="9">NBRC 108216</strain>
    </source>
</reference>
<dbReference type="Pfam" id="PF16198">
    <property type="entry name" value="TruB_C_2"/>
    <property type="match status" value="1"/>
</dbReference>
<dbReference type="SUPFAM" id="SSF55120">
    <property type="entry name" value="Pseudouridine synthase"/>
    <property type="match status" value="1"/>
</dbReference>
<evidence type="ECO:0000313" key="9">
    <source>
        <dbReference type="EMBL" id="GLQ20787.1"/>
    </source>
</evidence>
<dbReference type="HAMAP" id="MF_01080">
    <property type="entry name" value="TruB_bact"/>
    <property type="match status" value="1"/>
</dbReference>
<evidence type="ECO:0000259" key="7">
    <source>
        <dbReference type="Pfam" id="PF01509"/>
    </source>
</evidence>
<evidence type="ECO:0000313" key="10">
    <source>
        <dbReference type="Proteomes" id="UP001161390"/>
    </source>
</evidence>
<dbReference type="Gene3D" id="3.30.2350.10">
    <property type="entry name" value="Pseudouridine synthase"/>
    <property type="match status" value="1"/>
</dbReference>
<proteinExistence type="inferred from homology"/>
<dbReference type="CDD" id="cd02573">
    <property type="entry name" value="PseudoU_synth_EcTruB"/>
    <property type="match status" value="1"/>
</dbReference>
<organism evidence="9 10">
    <name type="scientific">Algimonas porphyrae</name>
    <dbReference type="NCBI Taxonomy" id="1128113"/>
    <lineage>
        <taxon>Bacteria</taxon>
        <taxon>Pseudomonadati</taxon>
        <taxon>Pseudomonadota</taxon>
        <taxon>Alphaproteobacteria</taxon>
        <taxon>Maricaulales</taxon>
        <taxon>Robiginitomaculaceae</taxon>
        <taxon>Algimonas</taxon>
    </lineage>
</organism>
<feature type="domain" description="tRNA pseudouridylate synthase B C-terminal" evidence="8">
    <location>
        <begin position="197"/>
        <end position="255"/>
    </location>
</feature>
<name>A0ABQ5V126_9PROT</name>
<comment type="similarity">
    <text evidence="2 5">Belongs to the pseudouridine synthase TruB family. Type 1 subfamily.</text>
</comment>
<reference evidence="9" key="1">
    <citation type="journal article" date="2014" name="Int. J. Syst. Evol. Microbiol.">
        <title>Complete genome of a new Firmicutes species belonging to the dominant human colonic microbiota ('Ruminococcus bicirculans') reveals two chromosomes and a selective capacity to utilize plant glucans.</title>
        <authorList>
            <consortium name="NISC Comparative Sequencing Program"/>
            <person name="Wegmann U."/>
            <person name="Louis P."/>
            <person name="Goesmann A."/>
            <person name="Henrissat B."/>
            <person name="Duncan S.H."/>
            <person name="Flint H.J."/>
        </authorList>
    </citation>
    <scope>NUCLEOTIDE SEQUENCE</scope>
    <source>
        <strain evidence="9">NBRC 108216</strain>
    </source>
</reference>
<keyword evidence="4 5" id="KW-0413">Isomerase</keyword>
<dbReference type="NCBIfam" id="TIGR00431">
    <property type="entry name" value="TruB"/>
    <property type="match status" value="1"/>
</dbReference>
<keyword evidence="3 5" id="KW-0819">tRNA processing</keyword>
<evidence type="ECO:0000256" key="1">
    <source>
        <dbReference type="ARBA" id="ARBA00000385"/>
    </source>
</evidence>
<dbReference type="Proteomes" id="UP001161390">
    <property type="component" value="Unassembled WGS sequence"/>
</dbReference>
<sequence>MPDSVCIAKPPPMDPNGRNRRKRGQAVHGWVVLDKPLELGSTKAVAIVRRLMDAQKAGHAGTLDPLATGILPIALGEATKTVPFLMDAAKSYEFDIAFGVSTATLDAEGDVTGKSDARPTRTAVTGVLPRFMGTVEQVPPRYSAIKIDGKRAYDLARAGEAVAMKTRLVRIDAVTMTAFDGDTASFTVDCGKGTYVRSLARDICVALGVDGHVSRLRRTRVGPFDLQRSLTLDALSELCDGARADEGLLPLSTALDDIPVLAVTDPQTTALRQGRAIAAPQSLQSSALSNREWILAEAEGLPIALCQPRGEELFPKRVFNL</sequence>
<dbReference type="PANTHER" id="PTHR13767:SF2">
    <property type="entry name" value="PSEUDOURIDYLATE SYNTHASE TRUB1"/>
    <property type="match status" value="1"/>
</dbReference>
<feature type="region of interest" description="Disordered" evidence="6">
    <location>
        <begin position="1"/>
        <end position="23"/>
    </location>
</feature>
<evidence type="ECO:0000256" key="3">
    <source>
        <dbReference type="ARBA" id="ARBA00022694"/>
    </source>
</evidence>
<dbReference type="InterPro" id="IPR032819">
    <property type="entry name" value="TruB_C"/>
</dbReference>
<comment type="function">
    <text evidence="5">Responsible for synthesis of pseudouridine from uracil-55 in the psi GC loop of transfer RNAs.</text>
</comment>
<feature type="domain" description="Pseudouridine synthase II N-terminal" evidence="7">
    <location>
        <begin position="49"/>
        <end position="196"/>
    </location>
</feature>
<dbReference type="EC" id="5.4.99.25" evidence="5"/>
<evidence type="ECO:0000256" key="5">
    <source>
        <dbReference type="HAMAP-Rule" id="MF_01080"/>
    </source>
</evidence>
<dbReference type="InterPro" id="IPR002501">
    <property type="entry name" value="PsdUridine_synth_N"/>
</dbReference>
<keyword evidence="10" id="KW-1185">Reference proteome</keyword>
<evidence type="ECO:0000256" key="4">
    <source>
        <dbReference type="ARBA" id="ARBA00023235"/>
    </source>
</evidence>
<comment type="caution">
    <text evidence="9">The sequence shown here is derived from an EMBL/GenBank/DDBJ whole genome shotgun (WGS) entry which is preliminary data.</text>
</comment>
<dbReference type="PANTHER" id="PTHR13767">
    <property type="entry name" value="TRNA-PSEUDOURIDINE SYNTHASE"/>
    <property type="match status" value="1"/>
</dbReference>
<evidence type="ECO:0000256" key="6">
    <source>
        <dbReference type="SAM" id="MobiDB-lite"/>
    </source>
</evidence>
<evidence type="ECO:0000259" key="8">
    <source>
        <dbReference type="Pfam" id="PF16198"/>
    </source>
</evidence>
<evidence type="ECO:0000256" key="2">
    <source>
        <dbReference type="ARBA" id="ARBA00005642"/>
    </source>
</evidence>
<dbReference type="Pfam" id="PF01509">
    <property type="entry name" value="TruB_N"/>
    <property type="match status" value="1"/>
</dbReference>